<evidence type="ECO:0000256" key="1">
    <source>
        <dbReference type="ARBA" id="ARBA00004123"/>
    </source>
</evidence>
<name>A0A9P6IHN7_9FUNG</name>
<dbReference type="Proteomes" id="UP000749646">
    <property type="component" value="Unassembled WGS sequence"/>
</dbReference>
<gene>
    <name evidence="7" type="primary">NGG1</name>
    <name evidence="7" type="ORF">BGZ65_011304</name>
</gene>
<organism evidence="7 8">
    <name type="scientific">Modicella reniformis</name>
    <dbReference type="NCBI Taxonomy" id="1440133"/>
    <lineage>
        <taxon>Eukaryota</taxon>
        <taxon>Fungi</taxon>
        <taxon>Fungi incertae sedis</taxon>
        <taxon>Mucoromycota</taxon>
        <taxon>Mortierellomycotina</taxon>
        <taxon>Mortierellomycetes</taxon>
        <taxon>Mortierellales</taxon>
        <taxon>Mortierellaceae</taxon>
        <taxon>Modicella</taxon>
    </lineage>
</organism>
<feature type="region of interest" description="Disordered" evidence="6">
    <location>
        <begin position="111"/>
        <end position="138"/>
    </location>
</feature>
<sequence>MEPYFRPFTEADRTILEEDDDQVTPLLIPPLGRHYLEVWAEEDRALMPYDGYESRRSSVDMVKDPTHSRNTVHNQPFELTDENIEQDEVSCGPLTERIICSLITEDVSEAKELKQDDDASSSSSSSTPAVVAGTQSGPKNYAELEERIKRELRYIGLLGNEEIDWDAREDDEISIELRSLQKELREVMKVNKARKQRLLGLVNNHLAYQEYNTILDDLDKQVEQGYLKRFRMTKSKKKKTSTPKALSENALGAMDRRRRFVQGVGPIFPQDNYTIPTQSIYQDELETKTTPSTPQSYRQLNGLP</sequence>
<evidence type="ECO:0000313" key="7">
    <source>
        <dbReference type="EMBL" id="KAF9920383.1"/>
    </source>
</evidence>
<keyword evidence="8" id="KW-1185">Reference proteome</keyword>
<feature type="region of interest" description="Disordered" evidence="6">
    <location>
        <begin position="284"/>
        <end position="304"/>
    </location>
</feature>
<dbReference type="EMBL" id="JAAAHW010011270">
    <property type="protein sequence ID" value="KAF9920383.1"/>
    <property type="molecule type" value="Genomic_DNA"/>
</dbReference>
<keyword evidence="5" id="KW-0539">Nucleus</keyword>
<dbReference type="AlphaFoldDB" id="A0A9P6IHN7"/>
<proteinExistence type="inferred from homology"/>
<dbReference type="InterPro" id="IPR019340">
    <property type="entry name" value="Histone_AcTrfase_su3"/>
</dbReference>
<comment type="similarity">
    <text evidence="2">Belongs to the NGG1 family.</text>
</comment>
<evidence type="ECO:0000313" key="8">
    <source>
        <dbReference type="Proteomes" id="UP000749646"/>
    </source>
</evidence>
<keyword evidence="4" id="KW-0804">Transcription</keyword>
<comment type="subcellular location">
    <subcellularLocation>
        <location evidence="1">Nucleus</location>
    </subcellularLocation>
</comment>
<reference evidence="7" key="1">
    <citation type="journal article" date="2020" name="Fungal Divers.">
        <title>Resolving the Mortierellaceae phylogeny through synthesis of multi-gene phylogenetics and phylogenomics.</title>
        <authorList>
            <person name="Vandepol N."/>
            <person name="Liber J."/>
            <person name="Desiro A."/>
            <person name="Na H."/>
            <person name="Kennedy M."/>
            <person name="Barry K."/>
            <person name="Grigoriev I.V."/>
            <person name="Miller A.N."/>
            <person name="O'Donnell K."/>
            <person name="Stajich J.E."/>
            <person name="Bonito G."/>
        </authorList>
    </citation>
    <scope>NUCLEOTIDE SEQUENCE</scope>
    <source>
        <strain evidence="7">MES-2147</strain>
    </source>
</reference>
<evidence type="ECO:0000256" key="2">
    <source>
        <dbReference type="ARBA" id="ARBA00005330"/>
    </source>
</evidence>
<evidence type="ECO:0000256" key="5">
    <source>
        <dbReference type="ARBA" id="ARBA00023242"/>
    </source>
</evidence>
<protein>
    <submittedName>
        <fullName evidence="7">Transcriptional regulator</fullName>
    </submittedName>
</protein>
<evidence type="ECO:0000256" key="6">
    <source>
        <dbReference type="SAM" id="MobiDB-lite"/>
    </source>
</evidence>
<accession>A0A9P6IHN7</accession>
<evidence type="ECO:0000256" key="4">
    <source>
        <dbReference type="ARBA" id="ARBA00023163"/>
    </source>
</evidence>
<comment type="caution">
    <text evidence="7">The sequence shown here is derived from an EMBL/GenBank/DDBJ whole genome shotgun (WGS) entry which is preliminary data.</text>
</comment>
<evidence type="ECO:0000256" key="3">
    <source>
        <dbReference type="ARBA" id="ARBA00023015"/>
    </source>
</evidence>
<dbReference type="PANTHER" id="PTHR13556">
    <property type="entry name" value="TRANSCRIPTIONAL ADAPTER 3-RELATED"/>
    <property type="match status" value="1"/>
</dbReference>
<keyword evidence="3" id="KW-0805">Transcription regulation</keyword>
<dbReference type="GO" id="GO:0005634">
    <property type="term" value="C:nucleus"/>
    <property type="evidence" value="ECO:0007669"/>
    <property type="project" value="UniProtKB-SubCell"/>
</dbReference>
<feature type="compositionally biased region" description="Polar residues" evidence="6">
    <location>
        <begin position="288"/>
        <end position="304"/>
    </location>
</feature>
<dbReference type="PANTHER" id="PTHR13556:SF2">
    <property type="entry name" value="TRANSCRIPTIONAL ADAPTER 3"/>
    <property type="match status" value="1"/>
</dbReference>
<dbReference type="GO" id="GO:0006357">
    <property type="term" value="P:regulation of transcription by RNA polymerase II"/>
    <property type="evidence" value="ECO:0007669"/>
    <property type="project" value="TreeGrafter"/>
</dbReference>
<dbReference type="GO" id="GO:0000124">
    <property type="term" value="C:SAGA complex"/>
    <property type="evidence" value="ECO:0007669"/>
    <property type="project" value="TreeGrafter"/>
</dbReference>
<dbReference type="GO" id="GO:0003713">
    <property type="term" value="F:transcription coactivator activity"/>
    <property type="evidence" value="ECO:0007669"/>
    <property type="project" value="TreeGrafter"/>
</dbReference>
<dbReference type="OrthoDB" id="1232at2759"/>
<dbReference type="Pfam" id="PF10198">
    <property type="entry name" value="Ada3"/>
    <property type="match status" value="1"/>
</dbReference>